<protein>
    <recommendedName>
        <fullName evidence="1">DUF1659 domain-containing protein</fullName>
    </recommendedName>
</protein>
<organism evidence="2 3">
    <name type="scientific">Vagococcus fluvialis</name>
    <dbReference type="NCBI Taxonomy" id="2738"/>
    <lineage>
        <taxon>Bacteria</taxon>
        <taxon>Bacillati</taxon>
        <taxon>Bacillota</taxon>
        <taxon>Bacilli</taxon>
        <taxon>Lactobacillales</taxon>
        <taxon>Enterococcaceae</taxon>
        <taxon>Vagococcus</taxon>
    </lineage>
</organism>
<comment type="caution">
    <text evidence="2">The sequence shown here is derived from an EMBL/GenBank/DDBJ whole genome shotgun (WGS) entry which is preliminary data.</text>
</comment>
<evidence type="ECO:0000259" key="1">
    <source>
        <dbReference type="Pfam" id="PF07872"/>
    </source>
</evidence>
<dbReference type="EMBL" id="NGJX01000005">
    <property type="protein sequence ID" value="RSU02211.1"/>
    <property type="molecule type" value="Genomic_DNA"/>
</dbReference>
<dbReference type="RefSeq" id="WP_114289532.1">
    <property type="nucleotide sequence ID" value="NZ_JAYEVN010000029.1"/>
</dbReference>
<dbReference type="Pfam" id="PF07872">
    <property type="entry name" value="DUF1659"/>
    <property type="match status" value="1"/>
</dbReference>
<evidence type="ECO:0000313" key="2">
    <source>
        <dbReference type="EMBL" id="RSU02211.1"/>
    </source>
</evidence>
<reference evidence="2 3" key="1">
    <citation type="submission" date="2017-05" db="EMBL/GenBank/DDBJ databases">
        <title>Vagococcus spp. assemblies.</title>
        <authorList>
            <person name="Gulvik C.A."/>
        </authorList>
    </citation>
    <scope>NUCLEOTIDE SEQUENCE [LARGE SCALE GENOMIC DNA]</scope>
    <source>
        <strain evidence="2 3">NCFB 2497</strain>
    </source>
</reference>
<sequence>METIFESKKLELIYEGIGEEKARKQNFGNIKEDTTNEDLAGFASLMGQLAPVEENINSVFVLEKQQINLK</sequence>
<dbReference type="Proteomes" id="UP000288197">
    <property type="component" value="Unassembled WGS sequence"/>
</dbReference>
<keyword evidence="3" id="KW-1185">Reference proteome</keyword>
<gene>
    <name evidence="2" type="ORF">CBF32_06395</name>
</gene>
<dbReference type="GeneID" id="63146278"/>
<dbReference type="InterPro" id="IPR012454">
    <property type="entry name" value="DUF1659"/>
</dbReference>
<evidence type="ECO:0000313" key="3">
    <source>
        <dbReference type="Proteomes" id="UP000288197"/>
    </source>
</evidence>
<name>A0A369AZL2_9ENTE</name>
<feature type="domain" description="DUF1659" evidence="1">
    <location>
        <begin position="3"/>
        <end position="67"/>
    </location>
</feature>
<proteinExistence type="predicted"/>
<dbReference type="AlphaFoldDB" id="A0A369AZL2"/>
<accession>A0A369AZL2</accession>
<dbReference type="OrthoDB" id="2200170at2"/>